<proteinExistence type="predicted"/>
<dbReference type="EMBL" id="JBHRZS010000006">
    <property type="protein sequence ID" value="MFC3879495.1"/>
    <property type="molecule type" value="Genomic_DNA"/>
</dbReference>
<sequence length="191" mass="21333">MKKITFLFIVIIGLFQISLFAQENPKPVKVRFLGEFGLEYGGDELIEIFFTNGEDQKMLVGQGIYLAAGAQIEFTKIQPLLIRTSVGFKYNTTAATNANIRLTRVPILLMPYYRFGDGFRVGAGITTHELVYFRGDDFVPDIDFNSSLGSKFEFGYKAVALSYTSVKYSAGIEELSAWSIGLNFSFALPQN</sequence>
<evidence type="ECO:0008006" key="3">
    <source>
        <dbReference type="Google" id="ProtNLM"/>
    </source>
</evidence>
<accession>A0ABV8AR68</accession>
<comment type="caution">
    <text evidence="1">The sequence shown here is derived from an EMBL/GenBank/DDBJ whole genome shotgun (WGS) entry which is preliminary data.</text>
</comment>
<dbReference type="Proteomes" id="UP001595805">
    <property type="component" value="Unassembled WGS sequence"/>
</dbReference>
<organism evidence="1 2">
    <name type="scientific">Algoriphagus namhaensis</name>
    <dbReference type="NCBI Taxonomy" id="915353"/>
    <lineage>
        <taxon>Bacteria</taxon>
        <taxon>Pseudomonadati</taxon>
        <taxon>Bacteroidota</taxon>
        <taxon>Cytophagia</taxon>
        <taxon>Cytophagales</taxon>
        <taxon>Cyclobacteriaceae</taxon>
        <taxon>Algoriphagus</taxon>
    </lineage>
</organism>
<gene>
    <name evidence="1" type="ORF">ACFOSV_04885</name>
</gene>
<reference evidence="2" key="1">
    <citation type="journal article" date="2019" name="Int. J. Syst. Evol. Microbiol.">
        <title>The Global Catalogue of Microorganisms (GCM) 10K type strain sequencing project: providing services to taxonomists for standard genome sequencing and annotation.</title>
        <authorList>
            <consortium name="The Broad Institute Genomics Platform"/>
            <consortium name="The Broad Institute Genome Sequencing Center for Infectious Disease"/>
            <person name="Wu L."/>
            <person name="Ma J."/>
        </authorList>
    </citation>
    <scope>NUCLEOTIDE SEQUENCE [LARGE SCALE GENOMIC DNA]</scope>
    <source>
        <strain evidence="2">CCUG 60523</strain>
    </source>
</reference>
<dbReference type="RefSeq" id="WP_377903974.1">
    <property type="nucleotide sequence ID" value="NZ_JBHRZS010000006.1"/>
</dbReference>
<evidence type="ECO:0000313" key="1">
    <source>
        <dbReference type="EMBL" id="MFC3879495.1"/>
    </source>
</evidence>
<evidence type="ECO:0000313" key="2">
    <source>
        <dbReference type="Proteomes" id="UP001595805"/>
    </source>
</evidence>
<protein>
    <recommendedName>
        <fullName evidence="3">Outer membrane protein beta-barrel domain-containing protein</fullName>
    </recommendedName>
</protein>
<keyword evidence="2" id="KW-1185">Reference proteome</keyword>
<name>A0ABV8AR68_9BACT</name>